<dbReference type="FunFam" id="3.40.50.720:FF:000084">
    <property type="entry name" value="Short-chain dehydrogenase reductase"/>
    <property type="match status" value="1"/>
</dbReference>
<reference evidence="5 7" key="2">
    <citation type="submission" date="2024-11" db="EMBL/GenBank/DDBJ databases">
        <title>Draft genome sequences of two bacteria associated to sugarcane roots in Colombia.</title>
        <authorList>
            <person name="Pardo-Diaz S."/>
            <person name="Masmela-Mendoza J."/>
            <person name="Delgadillo-Duran P."/>
            <person name="Bautista E.J."/>
            <person name="Rojas-Tapias D.F."/>
        </authorList>
    </citation>
    <scope>NUCLEOTIDE SEQUENCE [LARGE SCALE GENOMIC DNA]</scope>
    <source>
        <strain evidence="5 7">Ap18</strain>
    </source>
</reference>
<dbReference type="PRINTS" id="PR00081">
    <property type="entry name" value="GDHRDH"/>
</dbReference>
<dbReference type="PANTHER" id="PTHR24321:SF11">
    <property type="entry name" value="BLR0893 PROTEIN"/>
    <property type="match status" value="1"/>
</dbReference>
<keyword evidence="4" id="KW-0614">Plasmid</keyword>
<dbReference type="RefSeq" id="WP_014199259.1">
    <property type="nucleotide sequence ID" value="NZ_CP007796.1"/>
</dbReference>
<reference evidence="4 6" key="1">
    <citation type="journal article" date="2014" name="Genome Announc.">
        <title>Complete Genome Sequence of the Model Rhizosphere Strain Azospirillum brasilense Az39, Successfully Applied in Agriculture.</title>
        <authorList>
            <person name="Rivera D."/>
            <person name="Revale S."/>
            <person name="Molina R."/>
            <person name="Gualpa J."/>
            <person name="Puente M."/>
            <person name="Maroniche G."/>
            <person name="Paris G."/>
            <person name="Baker D."/>
            <person name="Clavijo B."/>
            <person name="McLay K."/>
            <person name="Spaepen S."/>
            <person name="Perticari A."/>
            <person name="Vazquez M."/>
            <person name="Wisniewski-Dye F."/>
            <person name="Watkins C."/>
            <person name="Martinez-Abarca F."/>
            <person name="Vanderleyden J."/>
            <person name="Cassan F."/>
        </authorList>
    </citation>
    <scope>NUCLEOTIDE SEQUENCE [LARGE SCALE GENOMIC DNA]</scope>
    <source>
        <strain evidence="4 6">Az39</strain>
        <plasmid evidence="4">AbAZ39_p3</plasmid>
    </source>
</reference>
<evidence type="ECO:0000256" key="1">
    <source>
        <dbReference type="ARBA" id="ARBA00006484"/>
    </source>
</evidence>
<keyword evidence="7" id="KW-1185">Reference proteome</keyword>
<dbReference type="EMBL" id="JBJLSN010000037">
    <property type="protein sequence ID" value="MFL7903790.1"/>
    <property type="molecule type" value="Genomic_DNA"/>
</dbReference>
<dbReference type="SUPFAM" id="SSF51735">
    <property type="entry name" value="NAD(P)-binding Rossmann-fold domains"/>
    <property type="match status" value="1"/>
</dbReference>
<dbReference type="PRINTS" id="PR00080">
    <property type="entry name" value="SDRFAMILY"/>
</dbReference>
<sequence length="251" mass="25722">MTDMSGGVALVTGGTSGIGRATALAFAKAGATAIVTGRREAEGLETVDLVRQAGGRAVFVQADVADAEEVAALFARIERDHGRLDYAFNNAGIHFGRSVADTTEADFDRMVAVNIKGVWLCLKHELPIMLRQGKGAIVSTGSVLGQIGLAGNSVYSASKAAVEGMTRSVAIEVAKSGVRVNAVCPAIIQTPMSAGSFGGEEAVNAALGPLHPVGRVGQPREVADTVVWLCSDAASFITGQSINVDGGLTVQ</sequence>
<dbReference type="InterPro" id="IPR002347">
    <property type="entry name" value="SDR_fam"/>
</dbReference>
<name>A0A060DP75_9PROT</name>
<gene>
    <name evidence="4" type="ORF">ABAZ39_27865</name>
    <name evidence="5" type="ORF">ACJ41P_21835</name>
</gene>
<dbReference type="Proteomes" id="UP001628281">
    <property type="component" value="Unassembled WGS sequence"/>
</dbReference>
<dbReference type="Gene3D" id="3.40.50.720">
    <property type="entry name" value="NAD(P)-binding Rossmann-like Domain"/>
    <property type="match status" value="1"/>
</dbReference>
<dbReference type="Pfam" id="PF13561">
    <property type="entry name" value="adh_short_C2"/>
    <property type="match status" value="1"/>
</dbReference>
<feature type="domain" description="Ketoreductase" evidence="3">
    <location>
        <begin position="7"/>
        <end position="186"/>
    </location>
</feature>
<dbReference type="NCBIfam" id="NF005559">
    <property type="entry name" value="PRK07231.1"/>
    <property type="match status" value="1"/>
</dbReference>
<dbReference type="AlphaFoldDB" id="A0A060DP75"/>
<comment type="similarity">
    <text evidence="1">Belongs to the short-chain dehydrogenases/reductases (SDR) family.</text>
</comment>
<dbReference type="PANTHER" id="PTHR24321">
    <property type="entry name" value="DEHYDROGENASES, SHORT CHAIN"/>
    <property type="match status" value="1"/>
</dbReference>
<dbReference type="SMART" id="SM00822">
    <property type="entry name" value="PKS_KR"/>
    <property type="match status" value="1"/>
</dbReference>
<dbReference type="EMBL" id="CP007796">
    <property type="protein sequence ID" value="AIB15686.1"/>
    <property type="molecule type" value="Genomic_DNA"/>
</dbReference>
<dbReference type="Proteomes" id="UP000027186">
    <property type="component" value="Plasmid AbAZ39_p3"/>
</dbReference>
<evidence type="ECO:0000313" key="6">
    <source>
        <dbReference type="Proteomes" id="UP000027186"/>
    </source>
</evidence>
<evidence type="ECO:0000313" key="5">
    <source>
        <dbReference type="EMBL" id="MFL7903790.1"/>
    </source>
</evidence>
<dbReference type="InterPro" id="IPR020904">
    <property type="entry name" value="Sc_DH/Rdtase_CS"/>
</dbReference>
<dbReference type="KEGG" id="abq:ABAZ39_27865"/>
<organism evidence="4 6">
    <name type="scientific">Azospirillum argentinense</name>
    <dbReference type="NCBI Taxonomy" id="2970906"/>
    <lineage>
        <taxon>Bacteria</taxon>
        <taxon>Pseudomonadati</taxon>
        <taxon>Pseudomonadota</taxon>
        <taxon>Alphaproteobacteria</taxon>
        <taxon>Rhodospirillales</taxon>
        <taxon>Azospirillaceae</taxon>
        <taxon>Azospirillum</taxon>
    </lineage>
</organism>
<protein>
    <submittedName>
        <fullName evidence="5">SDR family oxidoreductase</fullName>
    </submittedName>
    <submittedName>
        <fullName evidence="4">Short-chain dehydrogenase</fullName>
    </submittedName>
</protein>
<evidence type="ECO:0000259" key="3">
    <source>
        <dbReference type="SMART" id="SM00822"/>
    </source>
</evidence>
<evidence type="ECO:0000256" key="2">
    <source>
        <dbReference type="ARBA" id="ARBA00023002"/>
    </source>
</evidence>
<dbReference type="CDD" id="cd05233">
    <property type="entry name" value="SDR_c"/>
    <property type="match status" value="1"/>
</dbReference>
<proteinExistence type="inferred from homology"/>
<dbReference type="PROSITE" id="PS00061">
    <property type="entry name" value="ADH_SHORT"/>
    <property type="match status" value="1"/>
</dbReference>
<evidence type="ECO:0000313" key="7">
    <source>
        <dbReference type="Proteomes" id="UP001628281"/>
    </source>
</evidence>
<accession>A0A060DP75</accession>
<dbReference type="InterPro" id="IPR057326">
    <property type="entry name" value="KR_dom"/>
</dbReference>
<keyword evidence="2" id="KW-0560">Oxidoreductase</keyword>
<dbReference type="GO" id="GO:0016491">
    <property type="term" value="F:oxidoreductase activity"/>
    <property type="evidence" value="ECO:0007669"/>
    <property type="project" value="UniProtKB-KW"/>
</dbReference>
<evidence type="ECO:0000313" key="4">
    <source>
        <dbReference type="EMBL" id="AIB15686.1"/>
    </source>
</evidence>
<geneLocation type="plasmid" evidence="4 6">
    <name>AbAZ39_p3</name>
</geneLocation>
<dbReference type="InterPro" id="IPR036291">
    <property type="entry name" value="NAD(P)-bd_dom_sf"/>
</dbReference>
<dbReference type="GeneID" id="56447943"/>